<sequence length="211" mass="22928">MNSNSFFGRDDSNFHFPSGLPTPMRSPRGSPKTSPQASPAATPKQSPVTSPKTHHKQSASKGCAHRCVHGYLCGRISLLHISVVCVLLGITLLVVGLVQLAPGAAIVTDRGLPAGSSINKYAIIGAGTGFLGLGFLLLIILCACQKNTHRRRRHPAVIQPFEDENNINSQDFPELLNKKVCIVHIYALTDKYSGILVVLKAIYKHVEYEEY</sequence>
<accession>A0AAN8W9X9</accession>
<organism evidence="3 4">
    <name type="scientific">Halocaridina rubra</name>
    <name type="common">Hawaiian red shrimp</name>
    <dbReference type="NCBI Taxonomy" id="373956"/>
    <lineage>
        <taxon>Eukaryota</taxon>
        <taxon>Metazoa</taxon>
        <taxon>Ecdysozoa</taxon>
        <taxon>Arthropoda</taxon>
        <taxon>Crustacea</taxon>
        <taxon>Multicrustacea</taxon>
        <taxon>Malacostraca</taxon>
        <taxon>Eumalacostraca</taxon>
        <taxon>Eucarida</taxon>
        <taxon>Decapoda</taxon>
        <taxon>Pleocyemata</taxon>
        <taxon>Caridea</taxon>
        <taxon>Atyoidea</taxon>
        <taxon>Atyidae</taxon>
        <taxon>Halocaridina</taxon>
    </lineage>
</organism>
<evidence type="ECO:0000256" key="2">
    <source>
        <dbReference type="SAM" id="Phobius"/>
    </source>
</evidence>
<name>A0AAN8W9X9_HALRR</name>
<feature type="region of interest" description="Disordered" evidence="1">
    <location>
        <begin position="1"/>
        <end position="59"/>
    </location>
</feature>
<feature type="transmembrane region" description="Helical" evidence="2">
    <location>
        <begin position="121"/>
        <end position="144"/>
    </location>
</feature>
<keyword evidence="2" id="KW-1133">Transmembrane helix</keyword>
<protein>
    <submittedName>
        <fullName evidence="3">Uncharacterized protein</fullName>
    </submittedName>
</protein>
<dbReference type="EMBL" id="JAXCGZ010023047">
    <property type="protein sequence ID" value="KAK7018032.1"/>
    <property type="molecule type" value="Genomic_DNA"/>
</dbReference>
<evidence type="ECO:0000313" key="3">
    <source>
        <dbReference type="EMBL" id="KAK7018032.1"/>
    </source>
</evidence>
<gene>
    <name evidence="3" type="ORF">SK128_003128</name>
</gene>
<keyword evidence="2" id="KW-0812">Transmembrane</keyword>
<evidence type="ECO:0000256" key="1">
    <source>
        <dbReference type="SAM" id="MobiDB-lite"/>
    </source>
</evidence>
<keyword evidence="2" id="KW-0472">Membrane</keyword>
<feature type="compositionally biased region" description="Polar residues" evidence="1">
    <location>
        <begin position="31"/>
        <end position="51"/>
    </location>
</feature>
<comment type="caution">
    <text evidence="3">The sequence shown here is derived from an EMBL/GenBank/DDBJ whole genome shotgun (WGS) entry which is preliminary data.</text>
</comment>
<keyword evidence="4" id="KW-1185">Reference proteome</keyword>
<proteinExistence type="predicted"/>
<feature type="transmembrane region" description="Helical" evidence="2">
    <location>
        <begin position="78"/>
        <end position="101"/>
    </location>
</feature>
<dbReference type="Proteomes" id="UP001381693">
    <property type="component" value="Unassembled WGS sequence"/>
</dbReference>
<evidence type="ECO:0000313" key="4">
    <source>
        <dbReference type="Proteomes" id="UP001381693"/>
    </source>
</evidence>
<reference evidence="3 4" key="1">
    <citation type="submission" date="2023-11" db="EMBL/GenBank/DDBJ databases">
        <title>Halocaridina rubra genome assembly.</title>
        <authorList>
            <person name="Smith C."/>
        </authorList>
    </citation>
    <scope>NUCLEOTIDE SEQUENCE [LARGE SCALE GENOMIC DNA]</scope>
    <source>
        <strain evidence="3">EP-1</strain>
        <tissue evidence="3">Whole</tissue>
    </source>
</reference>
<dbReference type="AlphaFoldDB" id="A0AAN8W9X9"/>